<dbReference type="Proteomes" id="UP001172101">
    <property type="component" value="Unassembled WGS sequence"/>
</dbReference>
<sequence>ARRCGSNAVSCDGGHAPALNTCTELVNRVRTSTLTLNSSPRSVCLSRSGKNCCISWSKDIGSVREADLFNAGKNVLDRCVGENNSGLARDVSINGNCLTECLSDRATGC</sequence>
<dbReference type="RefSeq" id="XP_060299518.1">
    <property type="nucleotide sequence ID" value="XM_060436105.1"/>
</dbReference>
<dbReference type="EMBL" id="JAUIRO010000003">
    <property type="protein sequence ID" value="KAK0723594.1"/>
    <property type="molecule type" value="Genomic_DNA"/>
</dbReference>
<evidence type="ECO:0000313" key="2">
    <source>
        <dbReference type="EMBL" id="KAK0723594.1"/>
    </source>
</evidence>
<organism evidence="2 3">
    <name type="scientific">Lasiosphaeria miniovina</name>
    <dbReference type="NCBI Taxonomy" id="1954250"/>
    <lineage>
        <taxon>Eukaryota</taxon>
        <taxon>Fungi</taxon>
        <taxon>Dikarya</taxon>
        <taxon>Ascomycota</taxon>
        <taxon>Pezizomycotina</taxon>
        <taxon>Sordariomycetes</taxon>
        <taxon>Sordariomycetidae</taxon>
        <taxon>Sordariales</taxon>
        <taxon>Lasiosphaeriaceae</taxon>
        <taxon>Lasiosphaeria</taxon>
    </lineage>
</organism>
<comment type="caution">
    <text evidence="2">The sequence shown here is derived from an EMBL/GenBank/DDBJ whole genome shotgun (WGS) entry which is preliminary data.</text>
</comment>
<feature type="non-terminal residue" evidence="2">
    <location>
        <position position="1"/>
    </location>
</feature>
<feature type="domain" description="WD-like" evidence="1">
    <location>
        <begin position="7"/>
        <end position="109"/>
    </location>
</feature>
<name>A0AA40AX28_9PEZI</name>
<reference evidence="2" key="1">
    <citation type="submission" date="2023-06" db="EMBL/GenBank/DDBJ databases">
        <title>Genome-scale phylogeny and comparative genomics of the fungal order Sordariales.</title>
        <authorList>
            <consortium name="Lawrence Berkeley National Laboratory"/>
            <person name="Hensen N."/>
            <person name="Bonometti L."/>
            <person name="Westerberg I."/>
            <person name="Brannstrom I.O."/>
            <person name="Guillou S."/>
            <person name="Cros-Aarteil S."/>
            <person name="Calhoun S."/>
            <person name="Haridas S."/>
            <person name="Kuo A."/>
            <person name="Mondo S."/>
            <person name="Pangilinan J."/>
            <person name="Riley R."/>
            <person name="LaButti K."/>
            <person name="Andreopoulos B."/>
            <person name="Lipzen A."/>
            <person name="Chen C."/>
            <person name="Yanf M."/>
            <person name="Daum C."/>
            <person name="Ng V."/>
            <person name="Clum A."/>
            <person name="Steindorff A."/>
            <person name="Ohm R."/>
            <person name="Martin F."/>
            <person name="Silar P."/>
            <person name="Natvig D."/>
            <person name="Lalanne C."/>
            <person name="Gautier V."/>
            <person name="Ament-velasquez S.L."/>
            <person name="Kruys A."/>
            <person name="Hutchinson M.I."/>
            <person name="Powell A.J."/>
            <person name="Barry K."/>
            <person name="Miller A.N."/>
            <person name="Grigoriev I.V."/>
            <person name="Debuchy R."/>
            <person name="Gladieux P."/>
            <person name="Thoren M.H."/>
            <person name="Johannesson H."/>
        </authorList>
    </citation>
    <scope>NUCLEOTIDE SEQUENCE</scope>
    <source>
        <strain evidence="2">SMH2392-1A</strain>
    </source>
</reference>
<accession>A0AA40AX28</accession>
<dbReference type="GeneID" id="85319375"/>
<keyword evidence="3" id="KW-1185">Reference proteome</keyword>
<evidence type="ECO:0000313" key="3">
    <source>
        <dbReference type="Proteomes" id="UP001172101"/>
    </source>
</evidence>
<dbReference type="Pfam" id="PF20493">
    <property type="entry name" value="WD-like_fungi"/>
    <property type="match status" value="1"/>
</dbReference>
<dbReference type="InterPro" id="IPR046925">
    <property type="entry name" value="WD-like_fungi"/>
</dbReference>
<proteinExistence type="predicted"/>
<gene>
    <name evidence="2" type="ORF">B0T26DRAFT_622866</name>
</gene>
<feature type="non-terminal residue" evidence="2">
    <location>
        <position position="109"/>
    </location>
</feature>
<dbReference type="AlphaFoldDB" id="A0AA40AX28"/>
<evidence type="ECO:0000259" key="1">
    <source>
        <dbReference type="Pfam" id="PF20493"/>
    </source>
</evidence>
<protein>
    <recommendedName>
        <fullName evidence="1">WD-like domain-containing protein</fullName>
    </recommendedName>
</protein>